<evidence type="ECO:0000256" key="2">
    <source>
        <dbReference type="ARBA" id="ARBA00022527"/>
    </source>
</evidence>
<evidence type="ECO:0000256" key="9">
    <source>
        <dbReference type="SAM" id="Phobius"/>
    </source>
</evidence>
<keyword evidence="12" id="KW-1185">Reference proteome</keyword>
<dbReference type="InterPro" id="IPR011009">
    <property type="entry name" value="Kinase-like_dom_sf"/>
</dbReference>
<dbReference type="Pfam" id="PF00069">
    <property type="entry name" value="Pkinase"/>
    <property type="match status" value="1"/>
</dbReference>
<keyword evidence="4 7" id="KW-0547">Nucleotide-binding</keyword>
<dbReference type="EMBL" id="QTTT01000001">
    <property type="protein sequence ID" value="REE98012.1"/>
    <property type="molecule type" value="Genomic_DNA"/>
</dbReference>
<gene>
    <name evidence="11" type="ORF">DFJ69_3492</name>
</gene>
<name>A0A3D9SPY0_9ACTN</name>
<evidence type="ECO:0000256" key="3">
    <source>
        <dbReference type="ARBA" id="ARBA00022679"/>
    </source>
</evidence>
<reference evidence="11 12" key="1">
    <citation type="submission" date="2018-08" db="EMBL/GenBank/DDBJ databases">
        <title>Sequencing the genomes of 1000 actinobacteria strains.</title>
        <authorList>
            <person name="Klenk H.-P."/>
        </authorList>
    </citation>
    <scope>NUCLEOTIDE SEQUENCE [LARGE SCALE GENOMIC DNA]</scope>
    <source>
        <strain evidence="11 12">DSM 43927</strain>
    </source>
</reference>
<dbReference type="OrthoDB" id="4716121at2"/>
<evidence type="ECO:0000256" key="7">
    <source>
        <dbReference type="PROSITE-ProRule" id="PRU10141"/>
    </source>
</evidence>
<dbReference type="Gene3D" id="2.50.20.20">
    <property type="match status" value="1"/>
</dbReference>
<dbReference type="EC" id="2.7.11.1" evidence="1"/>
<feature type="compositionally biased region" description="Pro residues" evidence="8">
    <location>
        <begin position="293"/>
        <end position="302"/>
    </location>
</feature>
<evidence type="ECO:0000259" key="10">
    <source>
        <dbReference type="PROSITE" id="PS50011"/>
    </source>
</evidence>
<dbReference type="InterPro" id="IPR000719">
    <property type="entry name" value="Prot_kinase_dom"/>
</dbReference>
<feature type="binding site" evidence="7">
    <location>
        <position position="39"/>
    </location>
    <ligand>
        <name>ATP</name>
        <dbReference type="ChEBI" id="CHEBI:30616"/>
    </ligand>
</feature>
<dbReference type="SUPFAM" id="SSF56112">
    <property type="entry name" value="Protein kinase-like (PK-like)"/>
    <property type="match status" value="1"/>
</dbReference>
<dbReference type="InterPro" id="IPR008271">
    <property type="entry name" value="Ser/Thr_kinase_AS"/>
</dbReference>
<evidence type="ECO:0000313" key="12">
    <source>
        <dbReference type="Proteomes" id="UP000256661"/>
    </source>
</evidence>
<dbReference type="Gene3D" id="3.30.200.20">
    <property type="entry name" value="Phosphorylase Kinase, domain 1"/>
    <property type="match status" value="1"/>
</dbReference>
<accession>A0A3D9SPY0</accession>
<evidence type="ECO:0000256" key="1">
    <source>
        <dbReference type="ARBA" id="ARBA00012513"/>
    </source>
</evidence>
<feature type="transmembrane region" description="Helical" evidence="9">
    <location>
        <begin position="319"/>
        <end position="341"/>
    </location>
</feature>
<dbReference type="PROSITE" id="PS50011">
    <property type="entry name" value="PROTEIN_KINASE_DOM"/>
    <property type="match status" value="1"/>
</dbReference>
<dbReference type="RefSeq" id="WP_116023521.1">
    <property type="nucleotide sequence ID" value="NZ_QTTT01000001.1"/>
</dbReference>
<dbReference type="CDD" id="cd14014">
    <property type="entry name" value="STKc_PknB_like"/>
    <property type="match status" value="1"/>
</dbReference>
<keyword evidence="6 7" id="KW-0067">ATP-binding</keyword>
<dbReference type="GO" id="GO:0005524">
    <property type="term" value="F:ATP binding"/>
    <property type="evidence" value="ECO:0007669"/>
    <property type="project" value="UniProtKB-UniRule"/>
</dbReference>
<protein>
    <recommendedName>
        <fullName evidence="1">non-specific serine/threonine protein kinase</fullName>
        <ecNumber evidence="1">2.7.11.1</ecNumber>
    </recommendedName>
</protein>
<dbReference type="AlphaFoldDB" id="A0A3D9SPY0"/>
<keyword evidence="9" id="KW-0472">Membrane</keyword>
<feature type="region of interest" description="Disordered" evidence="8">
    <location>
        <begin position="286"/>
        <end position="315"/>
    </location>
</feature>
<dbReference type="Proteomes" id="UP000256661">
    <property type="component" value="Unassembled WGS sequence"/>
</dbReference>
<feature type="compositionally biased region" description="Low complexity" evidence="8">
    <location>
        <begin position="356"/>
        <end position="373"/>
    </location>
</feature>
<comment type="caution">
    <text evidence="11">The sequence shown here is derived from an EMBL/GenBank/DDBJ whole genome shotgun (WGS) entry which is preliminary data.</text>
</comment>
<evidence type="ECO:0000256" key="5">
    <source>
        <dbReference type="ARBA" id="ARBA00022777"/>
    </source>
</evidence>
<proteinExistence type="predicted"/>
<dbReference type="Gene3D" id="1.10.510.10">
    <property type="entry name" value="Transferase(Phosphotransferase) domain 1"/>
    <property type="match status" value="1"/>
</dbReference>
<dbReference type="PROSITE" id="PS00107">
    <property type="entry name" value="PROTEIN_KINASE_ATP"/>
    <property type="match status" value="1"/>
</dbReference>
<keyword evidence="2 11" id="KW-0723">Serine/threonine-protein kinase</keyword>
<feature type="region of interest" description="Disordered" evidence="8">
    <location>
        <begin position="348"/>
        <end position="379"/>
    </location>
</feature>
<dbReference type="PANTHER" id="PTHR43289">
    <property type="entry name" value="MITOGEN-ACTIVATED PROTEIN KINASE KINASE KINASE 20-RELATED"/>
    <property type="match status" value="1"/>
</dbReference>
<dbReference type="PROSITE" id="PS00108">
    <property type="entry name" value="PROTEIN_KINASE_ST"/>
    <property type="match status" value="1"/>
</dbReference>
<keyword evidence="3" id="KW-0808">Transferase</keyword>
<feature type="domain" description="Protein kinase" evidence="10">
    <location>
        <begin position="10"/>
        <end position="268"/>
    </location>
</feature>
<keyword evidence="9" id="KW-1133">Transmembrane helix</keyword>
<evidence type="ECO:0000256" key="6">
    <source>
        <dbReference type="ARBA" id="ARBA00022840"/>
    </source>
</evidence>
<dbReference type="InterPro" id="IPR017441">
    <property type="entry name" value="Protein_kinase_ATP_BS"/>
</dbReference>
<evidence type="ECO:0000256" key="8">
    <source>
        <dbReference type="SAM" id="MobiDB-lite"/>
    </source>
</evidence>
<keyword evidence="5 11" id="KW-0418">Kinase</keyword>
<organism evidence="11 12">
    <name type="scientific">Thermomonospora umbrina</name>
    <dbReference type="NCBI Taxonomy" id="111806"/>
    <lineage>
        <taxon>Bacteria</taxon>
        <taxon>Bacillati</taxon>
        <taxon>Actinomycetota</taxon>
        <taxon>Actinomycetes</taxon>
        <taxon>Streptosporangiales</taxon>
        <taxon>Thermomonosporaceae</taxon>
        <taxon>Thermomonospora</taxon>
    </lineage>
</organism>
<evidence type="ECO:0000256" key="4">
    <source>
        <dbReference type="ARBA" id="ARBA00022741"/>
    </source>
</evidence>
<keyword evidence="9" id="KW-0812">Transmembrane</keyword>
<dbReference type="GO" id="GO:0004674">
    <property type="term" value="F:protein serine/threonine kinase activity"/>
    <property type="evidence" value="ECO:0007669"/>
    <property type="project" value="UniProtKB-KW"/>
</dbReference>
<sequence>MVDGWTVPGFTPVRELGRGASGRVMLAVDDVTQTRVAIKYLDDRLRADESFMHRFRAEARRLSQLEDPGVADLYEFVEGADGAAVVMQWIEGVSLRRILDAQGPTGPPAALAALGGALAGLATAHTAGLVHHDFKPSNLLIAPDGQGHITDFGITPPRASRSGDEPPGSPAYLAPELWDGAAVSPATDLYAATVLFFECLTGRLPYQPGGSGGRALAALGRAHREAPIPTEAVPGPLRGLIARGLAKNPADRPTTAEEFLVALEEAAVAAYGPVWETQGRSRLAELSATAAAAPPPSPPPSVAPGGPGATARRGSRPRLVGSLAAIAVIAVVGAGAVLYGMNGGDGDGTSDAQTVSPSPSSTPSAAARPTRSAGPDASGRVLAARIERSALQRPGASFSHRQTGKAAASVNARGTFRLLPGRESSYSMVVSSNHPRLRQATQTVLVGRNGYVRVGSRWQSVPTPATRPDGYASLAARVRAVTSVPSVSVLLRNARTLDGGRRGYRGTVPLKGLSGGPYEDLARATGASHAGFVLTLDASGLPRRLLVTVGSGTKAVTMTTTYTGWGKRVTIKAPR</sequence>
<evidence type="ECO:0000313" key="11">
    <source>
        <dbReference type="EMBL" id="REE98012.1"/>
    </source>
</evidence>
<dbReference type="PANTHER" id="PTHR43289:SF6">
    <property type="entry name" value="SERINE_THREONINE-PROTEIN KINASE NEKL-3"/>
    <property type="match status" value="1"/>
</dbReference>